<dbReference type="InterPro" id="IPR032456">
    <property type="entry name" value="Peptidase_M48_N"/>
</dbReference>
<dbReference type="CDD" id="cd07343">
    <property type="entry name" value="M48A_Zmpste24p_like"/>
    <property type="match status" value="1"/>
</dbReference>
<dbReference type="KEGG" id="soa:G3M56_011905"/>
<dbReference type="GO" id="GO:0004222">
    <property type="term" value="F:metalloendopeptidase activity"/>
    <property type="evidence" value="ECO:0007669"/>
    <property type="project" value="InterPro"/>
</dbReference>
<protein>
    <submittedName>
        <fullName evidence="16">M48 family metallopeptidase</fullName>
    </submittedName>
</protein>
<keyword evidence="17" id="KW-1185">Reference proteome</keyword>
<dbReference type="FunFam" id="3.30.2010.10:FF:000002">
    <property type="entry name" value="CAAX prenyl protease"/>
    <property type="match status" value="1"/>
</dbReference>
<dbReference type="AlphaFoldDB" id="A0A6B3L2Z0"/>
<feature type="binding site" evidence="12">
    <location>
        <position position="353"/>
    </location>
    <ligand>
        <name>Zn(2+)</name>
        <dbReference type="ChEBI" id="CHEBI:29105"/>
        <note>catalytic</note>
    </ligand>
</feature>
<comment type="subcellular location">
    <subcellularLocation>
        <location evidence="1">Endoplasmic reticulum membrane</location>
        <topology evidence="1">Multi-pass membrane protein</topology>
    </subcellularLocation>
</comment>
<sequence length="428" mass="47490">MTPFAIALLIIVGVFLLESVATVLNSRSTAPRPPKGFEGVYDLDRYARSQEYKRTNSEFGLFQNILSLAALLAFWLLGGFGWLHEWSQTWQMNEILRGVCVIGLVGAVSSLISLPFSIYDTFVIEERFGFNKTTPRTFITDQLKSILLAVLLGGPLIAGVLWIFHTFDNAWLWAWGSLTAVTLLLSYLAPRFIMPLFYKFTPLEDGELQSAINVMAERCGFPVTGIYVIDGSRRSSKANAFFTGFGKNRKIALFDTLIDNHTTEELVGVLAHEIGHFKLRHIIQQMAFGILQTGLMLYLLNYFVTKPEIYQAFNVNPGTDLPVHFGIIFFMMLYGPIALILGIITNKLSRIHEFQADAYAAKATGTPKALASALKKLTADSLGNLTPHPMEVFLHYSHPPTPKRVAALEQMPVKPLDPAPAAAQGESA</sequence>
<evidence type="ECO:0000256" key="11">
    <source>
        <dbReference type="PIRSR" id="PIRSR627057-1"/>
    </source>
</evidence>
<feature type="active site" evidence="11">
    <location>
        <position position="273"/>
    </location>
</feature>
<dbReference type="EMBL" id="CP066776">
    <property type="protein sequence ID" value="QQL44578.1"/>
    <property type="molecule type" value="Genomic_DNA"/>
</dbReference>
<dbReference type="GO" id="GO:0046872">
    <property type="term" value="F:metal ion binding"/>
    <property type="evidence" value="ECO:0007669"/>
    <property type="project" value="UniProtKB-KW"/>
</dbReference>
<gene>
    <name evidence="16" type="ORF">G3M56_011905</name>
</gene>
<evidence type="ECO:0000256" key="5">
    <source>
        <dbReference type="ARBA" id="ARBA00022801"/>
    </source>
</evidence>
<evidence type="ECO:0000256" key="10">
    <source>
        <dbReference type="ARBA" id="ARBA00023136"/>
    </source>
</evidence>
<keyword evidence="7 12" id="KW-0862">Zinc</keyword>
<proteinExistence type="inferred from homology"/>
<evidence type="ECO:0000256" key="8">
    <source>
        <dbReference type="ARBA" id="ARBA00022989"/>
    </source>
</evidence>
<evidence type="ECO:0000256" key="12">
    <source>
        <dbReference type="PIRSR" id="PIRSR627057-2"/>
    </source>
</evidence>
<organism evidence="16 17">
    <name type="scientific">Sulfuriroseicoccus oceanibius</name>
    <dbReference type="NCBI Taxonomy" id="2707525"/>
    <lineage>
        <taxon>Bacteria</taxon>
        <taxon>Pseudomonadati</taxon>
        <taxon>Verrucomicrobiota</taxon>
        <taxon>Verrucomicrobiia</taxon>
        <taxon>Verrucomicrobiales</taxon>
        <taxon>Verrucomicrobiaceae</taxon>
        <taxon>Sulfuriroseicoccus</taxon>
    </lineage>
</organism>
<keyword evidence="10" id="KW-0472">Membrane</keyword>
<feature type="domain" description="CAAX prenyl protease 1 N-terminal" evidence="15">
    <location>
        <begin position="29"/>
        <end position="199"/>
    </location>
</feature>
<comment type="cofactor">
    <cofactor evidence="12 13">
        <name>Zn(2+)</name>
        <dbReference type="ChEBI" id="CHEBI:29105"/>
    </cofactor>
    <text evidence="12 13">Binds 1 zinc ion per subunit.</text>
</comment>
<dbReference type="InterPro" id="IPR027057">
    <property type="entry name" value="CAXX_Prtase_1"/>
</dbReference>
<keyword evidence="5 13" id="KW-0378">Hydrolase</keyword>
<feature type="binding site" evidence="12">
    <location>
        <position position="276"/>
    </location>
    <ligand>
        <name>Zn(2+)</name>
        <dbReference type="ChEBI" id="CHEBI:29105"/>
        <note>catalytic</note>
    </ligand>
</feature>
<feature type="active site" description="Proton donor" evidence="11">
    <location>
        <position position="357"/>
    </location>
</feature>
<evidence type="ECO:0000256" key="13">
    <source>
        <dbReference type="RuleBase" id="RU003983"/>
    </source>
</evidence>
<name>A0A6B3L2Z0_9BACT</name>
<evidence type="ECO:0000313" key="16">
    <source>
        <dbReference type="EMBL" id="QQL44578.1"/>
    </source>
</evidence>
<evidence type="ECO:0000256" key="6">
    <source>
        <dbReference type="ARBA" id="ARBA00022824"/>
    </source>
</evidence>
<evidence type="ECO:0000256" key="2">
    <source>
        <dbReference type="ARBA" id="ARBA00022670"/>
    </source>
</evidence>
<dbReference type="InterPro" id="IPR001915">
    <property type="entry name" value="Peptidase_M48"/>
</dbReference>
<evidence type="ECO:0000256" key="1">
    <source>
        <dbReference type="ARBA" id="ARBA00004477"/>
    </source>
</evidence>
<evidence type="ECO:0000313" key="17">
    <source>
        <dbReference type="Proteomes" id="UP000475117"/>
    </source>
</evidence>
<dbReference type="Proteomes" id="UP000475117">
    <property type="component" value="Chromosome"/>
</dbReference>
<keyword evidence="3" id="KW-0812">Transmembrane</keyword>
<dbReference type="RefSeq" id="WP_164363802.1">
    <property type="nucleotide sequence ID" value="NZ_CP066776.1"/>
</dbReference>
<feature type="binding site" evidence="12">
    <location>
        <position position="272"/>
    </location>
    <ligand>
        <name>Zn(2+)</name>
        <dbReference type="ChEBI" id="CHEBI:29105"/>
        <note>catalytic</note>
    </ligand>
</feature>
<dbReference type="PANTHER" id="PTHR10120">
    <property type="entry name" value="CAAX PRENYL PROTEASE 1"/>
    <property type="match status" value="1"/>
</dbReference>
<keyword evidence="6" id="KW-0256">Endoplasmic reticulum</keyword>
<keyword evidence="4 12" id="KW-0479">Metal-binding</keyword>
<keyword evidence="8" id="KW-1133">Transmembrane helix</keyword>
<accession>A0A6B3L2Z0</accession>
<dbReference type="Gene3D" id="3.30.2010.10">
    <property type="entry name" value="Metalloproteases ('zincins'), catalytic domain"/>
    <property type="match status" value="1"/>
</dbReference>
<dbReference type="Pfam" id="PF01435">
    <property type="entry name" value="Peptidase_M48"/>
    <property type="match status" value="1"/>
</dbReference>
<keyword evidence="9 13" id="KW-0482">Metalloprotease</keyword>
<evidence type="ECO:0000256" key="3">
    <source>
        <dbReference type="ARBA" id="ARBA00022692"/>
    </source>
</evidence>
<evidence type="ECO:0000256" key="4">
    <source>
        <dbReference type="ARBA" id="ARBA00022723"/>
    </source>
</evidence>
<evidence type="ECO:0000256" key="7">
    <source>
        <dbReference type="ARBA" id="ARBA00022833"/>
    </source>
</evidence>
<evidence type="ECO:0000259" key="14">
    <source>
        <dbReference type="Pfam" id="PF01435"/>
    </source>
</evidence>
<feature type="domain" description="Peptidase M48" evidence="14">
    <location>
        <begin position="202"/>
        <end position="410"/>
    </location>
</feature>
<keyword evidence="2 13" id="KW-0645">Protease</keyword>
<dbReference type="GO" id="GO:0071586">
    <property type="term" value="P:CAAX-box protein processing"/>
    <property type="evidence" value="ECO:0007669"/>
    <property type="project" value="InterPro"/>
</dbReference>
<evidence type="ECO:0000259" key="15">
    <source>
        <dbReference type="Pfam" id="PF16491"/>
    </source>
</evidence>
<dbReference type="Pfam" id="PF16491">
    <property type="entry name" value="Peptidase_M48_N"/>
    <property type="match status" value="1"/>
</dbReference>
<reference evidence="16 17" key="1">
    <citation type="submission" date="2020-12" db="EMBL/GenBank/DDBJ databases">
        <title>Sulforoseuscoccus oceanibium gen. nov., sp. nov., a representative of the phylum Verrucomicrobia with special cytoplasmic membrane, and proposal of Sulforoseuscoccusaceae fam. nov.</title>
        <authorList>
            <person name="Xi F."/>
        </authorList>
    </citation>
    <scope>NUCLEOTIDE SEQUENCE [LARGE SCALE GENOMIC DNA]</scope>
    <source>
        <strain evidence="16 17">T37</strain>
    </source>
</reference>
<evidence type="ECO:0000256" key="9">
    <source>
        <dbReference type="ARBA" id="ARBA00023049"/>
    </source>
</evidence>
<comment type="similarity">
    <text evidence="13">Belongs to the peptidase M48 family.</text>
</comment>